<feature type="domain" description="HTH marR-type" evidence="4">
    <location>
        <begin position="5"/>
        <end position="138"/>
    </location>
</feature>
<evidence type="ECO:0000256" key="2">
    <source>
        <dbReference type="ARBA" id="ARBA00023125"/>
    </source>
</evidence>
<accession>A0AAF1KQL7</accession>
<dbReference type="PROSITE" id="PS50995">
    <property type="entry name" value="HTH_MARR_2"/>
    <property type="match status" value="1"/>
</dbReference>
<keyword evidence="3" id="KW-0804">Transcription</keyword>
<dbReference type="EMBL" id="CP117255">
    <property type="protein sequence ID" value="WFR95303.1"/>
    <property type="molecule type" value="Genomic_DNA"/>
</dbReference>
<dbReference type="Pfam" id="PF01047">
    <property type="entry name" value="MarR"/>
    <property type="match status" value="1"/>
</dbReference>
<dbReference type="GO" id="GO:0006950">
    <property type="term" value="P:response to stress"/>
    <property type="evidence" value="ECO:0007669"/>
    <property type="project" value="TreeGrafter"/>
</dbReference>
<dbReference type="RefSeq" id="WP_202617167.1">
    <property type="nucleotide sequence ID" value="NZ_CP117255.1"/>
</dbReference>
<dbReference type="InterPro" id="IPR039422">
    <property type="entry name" value="MarR/SlyA-like"/>
</dbReference>
<dbReference type="PANTHER" id="PTHR33164:SF64">
    <property type="entry name" value="TRANSCRIPTIONAL REGULATOR SLYA"/>
    <property type="match status" value="1"/>
</dbReference>
<dbReference type="Gene3D" id="1.10.10.10">
    <property type="entry name" value="Winged helix-like DNA-binding domain superfamily/Winged helix DNA-binding domain"/>
    <property type="match status" value="1"/>
</dbReference>
<keyword evidence="1" id="KW-0805">Transcription regulation</keyword>
<name>A0AAF1KQL7_9HYPH</name>
<dbReference type="PROSITE" id="PS01117">
    <property type="entry name" value="HTH_MARR_1"/>
    <property type="match status" value="1"/>
</dbReference>
<evidence type="ECO:0000313" key="6">
    <source>
        <dbReference type="Proteomes" id="UP000249499"/>
    </source>
</evidence>
<reference evidence="5 6" key="1">
    <citation type="journal article" date="2018" name="Sci. Rep.">
        <title>Rhizobium tumorigenes sp. nov., a novel plant tumorigenic bacterium isolated from cane gall tumors on thornless blackberry.</title>
        <authorList>
            <person name="Kuzmanovi N."/>
            <person name="Smalla K."/>
            <person name="Gronow S."/>
            <person name="PuBawska J."/>
        </authorList>
    </citation>
    <scope>NUCLEOTIDE SEQUENCE [LARGE SCALE GENOMIC DNA]</scope>
    <source>
        <strain evidence="5 6">1078</strain>
    </source>
</reference>
<dbReference type="Proteomes" id="UP000249499">
    <property type="component" value="Chromosome"/>
</dbReference>
<dbReference type="GO" id="GO:0003677">
    <property type="term" value="F:DNA binding"/>
    <property type="evidence" value="ECO:0007669"/>
    <property type="project" value="UniProtKB-KW"/>
</dbReference>
<dbReference type="InterPro" id="IPR036388">
    <property type="entry name" value="WH-like_DNA-bd_sf"/>
</dbReference>
<dbReference type="InterPro" id="IPR023187">
    <property type="entry name" value="Tscrpt_reg_MarR-type_CS"/>
</dbReference>
<dbReference type="KEGG" id="rtu:PR017_16230"/>
<dbReference type="SUPFAM" id="SSF46785">
    <property type="entry name" value="Winged helix' DNA-binding domain"/>
    <property type="match status" value="1"/>
</dbReference>
<sequence>MKSLWAEFAPLLLVSGRGWRRALNIMLVEHNLSDATAAPLITLLRLGDRIPQGVLADRVGIEGPTLVRVLDGLESDGLICRVPDDTDRRIKLVELTPAGKIVAERCEKCAAKLRETMLGDIPPEQMLAALDVLRIISTKASSFTGASDDDQ</sequence>
<dbReference type="GO" id="GO:0003700">
    <property type="term" value="F:DNA-binding transcription factor activity"/>
    <property type="evidence" value="ECO:0007669"/>
    <property type="project" value="InterPro"/>
</dbReference>
<keyword evidence="6" id="KW-1185">Reference proteome</keyword>
<evidence type="ECO:0000313" key="5">
    <source>
        <dbReference type="EMBL" id="WFR95303.1"/>
    </source>
</evidence>
<reference evidence="6" key="2">
    <citation type="journal article" date="2023" name="MicrobiologyOpen">
        <title>Genomics of the tumorigenes clade of the family Rhizobiaceae and description of Rhizobium rhododendri sp. nov.</title>
        <authorList>
            <person name="Kuzmanovic N."/>
            <person name="diCenzo G.C."/>
            <person name="Bunk B."/>
            <person name="Sproeer C."/>
            <person name="Fruehling A."/>
            <person name="Neumann-Schaal M."/>
            <person name="Overmann J."/>
            <person name="Smalla K."/>
        </authorList>
    </citation>
    <scope>NUCLEOTIDE SEQUENCE [LARGE SCALE GENOMIC DNA]</scope>
    <source>
        <strain evidence="6">1078</strain>
    </source>
</reference>
<dbReference type="SMART" id="SM00347">
    <property type="entry name" value="HTH_MARR"/>
    <property type="match status" value="1"/>
</dbReference>
<evidence type="ECO:0000256" key="1">
    <source>
        <dbReference type="ARBA" id="ARBA00023015"/>
    </source>
</evidence>
<gene>
    <name evidence="5" type="ORF">PR017_16230</name>
</gene>
<evidence type="ECO:0000259" key="4">
    <source>
        <dbReference type="PROSITE" id="PS50995"/>
    </source>
</evidence>
<keyword evidence="2" id="KW-0238">DNA-binding</keyword>
<organism evidence="5 6">
    <name type="scientific">Rhizobium tumorigenes</name>
    <dbReference type="NCBI Taxonomy" id="2041385"/>
    <lineage>
        <taxon>Bacteria</taxon>
        <taxon>Pseudomonadati</taxon>
        <taxon>Pseudomonadota</taxon>
        <taxon>Alphaproteobacteria</taxon>
        <taxon>Hyphomicrobiales</taxon>
        <taxon>Rhizobiaceae</taxon>
        <taxon>Rhizobium/Agrobacterium group</taxon>
        <taxon>Rhizobium</taxon>
    </lineage>
</organism>
<proteinExistence type="predicted"/>
<dbReference type="PRINTS" id="PR00598">
    <property type="entry name" value="HTHMARR"/>
</dbReference>
<dbReference type="PANTHER" id="PTHR33164">
    <property type="entry name" value="TRANSCRIPTIONAL REGULATOR, MARR FAMILY"/>
    <property type="match status" value="1"/>
</dbReference>
<evidence type="ECO:0000256" key="3">
    <source>
        <dbReference type="ARBA" id="ARBA00023163"/>
    </source>
</evidence>
<dbReference type="InterPro" id="IPR000835">
    <property type="entry name" value="HTH_MarR-typ"/>
</dbReference>
<protein>
    <submittedName>
        <fullName evidence="5">MarR family winged helix-turn-helix transcriptional regulator</fullName>
    </submittedName>
</protein>
<dbReference type="InterPro" id="IPR036390">
    <property type="entry name" value="WH_DNA-bd_sf"/>
</dbReference>
<dbReference type="AlphaFoldDB" id="A0AAF1KQL7"/>